<accession>A0A135HWA4</accession>
<evidence type="ECO:0000313" key="2">
    <source>
        <dbReference type="EMBL" id="KXF77477.1"/>
    </source>
</evidence>
<dbReference type="Pfam" id="PF06568">
    <property type="entry name" value="YjiS-like"/>
    <property type="match status" value="1"/>
</dbReference>
<proteinExistence type="predicted"/>
<protein>
    <recommendedName>
        <fullName evidence="1">YjiS-like domain-containing protein</fullName>
    </recommendedName>
</protein>
<evidence type="ECO:0000259" key="1">
    <source>
        <dbReference type="Pfam" id="PF06568"/>
    </source>
</evidence>
<feature type="domain" description="YjiS-like" evidence="1">
    <location>
        <begin position="47"/>
        <end position="71"/>
    </location>
</feature>
<gene>
    <name evidence="2" type="ORF">ATN84_08875</name>
</gene>
<reference evidence="2 3" key="1">
    <citation type="submission" date="2015-11" db="EMBL/GenBank/DDBJ databases">
        <title>Draft genome sequence of Paramesorhizobium deserti A-3-E, a strain highly resistant to diverse beta-lactam antibiotics.</title>
        <authorList>
            <person name="Lv R."/>
            <person name="Yang X."/>
            <person name="Fang N."/>
            <person name="Guo J."/>
            <person name="Luo X."/>
            <person name="Peng F."/>
            <person name="Yang R."/>
            <person name="Cui Y."/>
            <person name="Fang C."/>
            <person name="Song Y."/>
        </authorList>
    </citation>
    <scope>NUCLEOTIDE SEQUENCE [LARGE SCALE GENOMIC DNA]</scope>
    <source>
        <strain evidence="2 3">A-3-E</strain>
    </source>
</reference>
<comment type="caution">
    <text evidence="2">The sequence shown here is derived from an EMBL/GenBank/DDBJ whole genome shotgun (WGS) entry which is preliminary data.</text>
</comment>
<dbReference type="InterPro" id="IPR009506">
    <property type="entry name" value="YjiS-like"/>
</dbReference>
<organism evidence="2 3">
    <name type="scientific">Paramesorhizobium deserti</name>
    <dbReference type="NCBI Taxonomy" id="1494590"/>
    <lineage>
        <taxon>Bacteria</taxon>
        <taxon>Pseudomonadati</taxon>
        <taxon>Pseudomonadota</taxon>
        <taxon>Alphaproteobacteria</taxon>
        <taxon>Hyphomicrobiales</taxon>
        <taxon>Phyllobacteriaceae</taxon>
        <taxon>Paramesorhizobium</taxon>
    </lineage>
</organism>
<dbReference type="EMBL" id="LNTU01000012">
    <property type="protein sequence ID" value="KXF77477.1"/>
    <property type="molecule type" value="Genomic_DNA"/>
</dbReference>
<name>A0A135HWA4_9HYPH</name>
<dbReference type="RefSeq" id="WP_068881663.1">
    <property type="nucleotide sequence ID" value="NZ_LNTU01000012.1"/>
</dbReference>
<evidence type="ECO:0000313" key="3">
    <source>
        <dbReference type="Proteomes" id="UP000070107"/>
    </source>
</evidence>
<dbReference type="Proteomes" id="UP000070107">
    <property type="component" value="Unassembled WGS sequence"/>
</dbReference>
<sequence>MDTMRTIVPRIRAEYPSLEQRSDRHERKRPPTLGQWIAWILQGFKVQRTRRALRQLTDDELRDIGLRPDEAAREAKRPIWDRNTPFDRWG</sequence>
<keyword evidence="3" id="KW-1185">Reference proteome</keyword>
<dbReference type="AlphaFoldDB" id="A0A135HWA4"/>